<dbReference type="HAMAP" id="MF_00528">
    <property type="entry name" value="Maf"/>
    <property type="match status" value="1"/>
</dbReference>
<dbReference type="Pfam" id="PF02545">
    <property type="entry name" value="Maf"/>
    <property type="match status" value="1"/>
</dbReference>
<dbReference type="EC" id="3.6.1.9" evidence="3"/>
<evidence type="ECO:0000256" key="2">
    <source>
        <dbReference type="ARBA" id="ARBA00022801"/>
    </source>
</evidence>
<dbReference type="GO" id="GO:0009117">
    <property type="term" value="P:nucleotide metabolic process"/>
    <property type="evidence" value="ECO:0007669"/>
    <property type="project" value="UniProtKB-KW"/>
</dbReference>
<dbReference type="InterPro" id="IPR003697">
    <property type="entry name" value="Maf-like"/>
</dbReference>
<dbReference type="CDD" id="cd00555">
    <property type="entry name" value="Maf"/>
    <property type="match status" value="1"/>
</dbReference>
<name>A0A1M6KIP6_9FIRM</name>
<dbReference type="OrthoDB" id="9807767at2"/>
<accession>A0A1M6KIP6</accession>
<evidence type="ECO:0000256" key="1">
    <source>
        <dbReference type="ARBA" id="ARBA00001968"/>
    </source>
</evidence>
<protein>
    <recommendedName>
        <fullName evidence="3">dTTP/UTP pyrophosphatase</fullName>
        <shortName evidence="3">dTTPase/UTPase</shortName>
        <ecNumber evidence="3">3.6.1.9</ecNumber>
    </recommendedName>
    <alternativeName>
        <fullName evidence="3">Nucleoside triphosphate pyrophosphatase</fullName>
    </alternativeName>
    <alternativeName>
        <fullName evidence="3">Nucleotide pyrophosphatase</fullName>
        <shortName evidence="3">Nucleotide PPase</shortName>
    </alternativeName>
</protein>
<comment type="function">
    <text evidence="3">Nucleoside triphosphate pyrophosphatase that hydrolyzes dTTP and UTP. May have a dual role in cell division arrest and in preventing the incorporation of modified nucleotides into cellular nucleic acids.</text>
</comment>
<dbReference type="PANTHER" id="PTHR43213:SF5">
    <property type="entry name" value="BIFUNCTIONAL DTTP_UTP PYROPHOSPHATASE_METHYLTRANSFERASE PROTEIN-RELATED"/>
    <property type="match status" value="1"/>
</dbReference>
<reference evidence="4 5" key="1">
    <citation type="submission" date="2016-11" db="EMBL/GenBank/DDBJ databases">
        <authorList>
            <person name="Jaros S."/>
            <person name="Januszkiewicz K."/>
            <person name="Wedrychowicz H."/>
        </authorList>
    </citation>
    <scope>NUCLEOTIDE SEQUENCE [LARGE SCALE GENOMIC DNA]</scope>
    <source>
        <strain evidence="4 5">DSM 17477</strain>
    </source>
</reference>
<sequence length="195" mass="22264">MDKILLASKSPRRIEILGKYCDLEIVPAQIDEVCHTKMRPEEFVMALSLKKALHITHEEEKKGLIIAADTIVYKDDILEKPKDRNDAFRMLKSLSGDKHYVYTGFSIMDEEIPLRIIDYDVTEVEFYDLGDDTINSYLDTEEYVDKAGAYGIQGYGELLVKSVKGSYANVVGLPMGKINQILIKYFNKNLLDKTE</sequence>
<proteinExistence type="inferred from homology"/>
<dbReference type="GO" id="GO:0005737">
    <property type="term" value="C:cytoplasm"/>
    <property type="evidence" value="ECO:0007669"/>
    <property type="project" value="UniProtKB-SubCell"/>
</dbReference>
<comment type="subcellular location">
    <subcellularLocation>
        <location evidence="3">Cytoplasm</location>
    </subcellularLocation>
</comment>
<comment type="catalytic activity">
    <reaction evidence="3">
        <text>UTP + H2O = UMP + diphosphate + H(+)</text>
        <dbReference type="Rhea" id="RHEA:29395"/>
        <dbReference type="ChEBI" id="CHEBI:15377"/>
        <dbReference type="ChEBI" id="CHEBI:15378"/>
        <dbReference type="ChEBI" id="CHEBI:33019"/>
        <dbReference type="ChEBI" id="CHEBI:46398"/>
        <dbReference type="ChEBI" id="CHEBI:57865"/>
        <dbReference type="EC" id="3.6.1.9"/>
    </reaction>
</comment>
<dbReference type="RefSeq" id="WP_073050313.1">
    <property type="nucleotide sequence ID" value="NZ_FQZL01000026.1"/>
</dbReference>
<evidence type="ECO:0000256" key="3">
    <source>
        <dbReference type="HAMAP-Rule" id="MF_00528"/>
    </source>
</evidence>
<comment type="catalytic activity">
    <reaction evidence="3">
        <text>dTTP + H2O = dTMP + diphosphate + H(+)</text>
        <dbReference type="Rhea" id="RHEA:28534"/>
        <dbReference type="ChEBI" id="CHEBI:15377"/>
        <dbReference type="ChEBI" id="CHEBI:15378"/>
        <dbReference type="ChEBI" id="CHEBI:33019"/>
        <dbReference type="ChEBI" id="CHEBI:37568"/>
        <dbReference type="ChEBI" id="CHEBI:63528"/>
        <dbReference type="EC" id="3.6.1.9"/>
    </reaction>
</comment>
<feature type="site" description="Important for substrate specificity" evidence="3">
    <location>
        <position position="70"/>
    </location>
</feature>
<keyword evidence="3" id="KW-0963">Cytoplasm</keyword>
<dbReference type="InterPro" id="IPR029001">
    <property type="entry name" value="ITPase-like_fam"/>
</dbReference>
<dbReference type="GO" id="GO:0036221">
    <property type="term" value="F:UTP diphosphatase activity"/>
    <property type="evidence" value="ECO:0007669"/>
    <property type="project" value="RHEA"/>
</dbReference>
<dbReference type="STRING" id="1121476.SAMN02745751_02904"/>
<dbReference type="Gene3D" id="3.90.950.10">
    <property type="match status" value="1"/>
</dbReference>
<dbReference type="PANTHER" id="PTHR43213">
    <property type="entry name" value="BIFUNCTIONAL DTTP/UTP PYROPHOSPHATASE/METHYLTRANSFERASE PROTEIN-RELATED"/>
    <property type="match status" value="1"/>
</dbReference>
<feature type="site" description="Important for substrate specificity" evidence="3">
    <location>
        <position position="153"/>
    </location>
</feature>
<keyword evidence="2 3" id="KW-0378">Hydrolase</keyword>
<comment type="cofactor">
    <cofactor evidence="1 3">
        <name>a divalent metal cation</name>
        <dbReference type="ChEBI" id="CHEBI:60240"/>
    </cofactor>
</comment>
<keyword evidence="5" id="KW-1185">Reference proteome</keyword>
<comment type="similarity">
    <text evidence="3">Belongs to the Maf family. YhdE subfamily.</text>
</comment>
<dbReference type="Proteomes" id="UP000184052">
    <property type="component" value="Unassembled WGS sequence"/>
</dbReference>
<keyword evidence="3" id="KW-0546">Nucleotide metabolism</keyword>
<evidence type="ECO:0000313" key="5">
    <source>
        <dbReference type="Proteomes" id="UP000184052"/>
    </source>
</evidence>
<dbReference type="SUPFAM" id="SSF52972">
    <property type="entry name" value="ITPase-like"/>
    <property type="match status" value="1"/>
</dbReference>
<organism evidence="4 5">
    <name type="scientific">Dethiosulfatibacter aminovorans DSM 17477</name>
    <dbReference type="NCBI Taxonomy" id="1121476"/>
    <lineage>
        <taxon>Bacteria</taxon>
        <taxon>Bacillati</taxon>
        <taxon>Bacillota</taxon>
        <taxon>Tissierellia</taxon>
        <taxon>Dethiosulfatibacter</taxon>
    </lineage>
</organism>
<feature type="site" description="Important for substrate specificity" evidence="3">
    <location>
        <position position="12"/>
    </location>
</feature>
<dbReference type="PIRSF" id="PIRSF006305">
    <property type="entry name" value="Maf"/>
    <property type="match status" value="1"/>
</dbReference>
<dbReference type="NCBIfam" id="TIGR00172">
    <property type="entry name" value="maf"/>
    <property type="match status" value="1"/>
</dbReference>
<dbReference type="AlphaFoldDB" id="A0A1M6KIP6"/>
<feature type="active site" description="Proton acceptor" evidence="3">
    <location>
        <position position="69"/>
    </location>
</feature>
<dbReference type="GO" id="GO:0036218">
    <property type="term" value="F:dTTP diphosphatase activity"/>
    <property type="evidence" value="ECO:0007669"/>
    <property type="project" value="RHEA"/>
</dbReference>
<evidence type="ECO:0000313" key="4">
    <source>
        <dbReference type="EMBL" id="SHJ58741.1"/>
    </source>
</evidence>
<dbReference type="EMBL" id="FQZL01000026">
    <property type="protein sequence ID" value="SHJ58741.1"/>
    <property type="molecule type" value="Genomic_DNA"/>
</dbReference>
<comment type="caution">
    <text evidence="3">Lacks conserved residue(s) required for the propagation of feature annotation.</text>
</comment>
<gene>
    <name evidence="4" type="ORF">SAMN02745751_02904</name>
</gene>